<feature type="region of interest" description="Disordered" evidence="1">
    <location>
        <begin position="1"/>
        <end position="30"/>
    </location>
</feature>
<gene>
    <name evidence="2" type="ORF">TWF718_007471</name>
</gene>
<dbReference type="Proteomes" id="UP001313282">
    <property type="component" value="Unassembled WGS sequence"/>
</dbReference>
<dbReference type="EMBL" id="JAVHNR010000004">
    <property type="protein sequence ID" value="KAK6345560.1"/>
    <property type="molecule type" value="Genomic_DNA"/>
</dbReference>
<reference evidence="2 3" key="1">
    <citation type="submission" date="2019-10" db="EMBL/GenBank/DDBJ databases">
        <authorList>
            <person name="Palmer J.M."/>
        </authorList>
    </citation>
    <scope>NUCLEOTIDE SEQUENCE [LARGE SCALE GENOMIC DNA]</scope>
    <source>
        <strain evidence="2 3">TWF718</strain>
    </source>
</reference>
<sequence length="69" mass="8192">MTRIESIPPIQPRPLRGGQLYGREPPRTMQTDQRLQEMLLMEERIKWPGLYENPMPYGWAPVRREVEGD</sequence>
<evidence type="ECO:0000313" key="3">
    <source>
        <dbReference type="Proteomes" id="UP001313282"/>
    </source>
</evidence>
<evidence type="ECO:0000256" key="1">
    <source>
        <dbReference type="SAM" id="MobiDB-lite"/>
    </source>
</evidence>
<evidence type="ECO:0000313" key="2">
    <source>
        <dbReference type="EMBL" id="KAK6345560.1"/>
    </source>
</evidence>
<comment type="caution">
    <text evidence="2">The sequence shown here is derived from an EMBL/GenBank/DDBJ whole genome shotgun (WGS) entry which is preliminary data.</text>
</comment>
<name>A0AAN8MRI7_9PEZI</name>
<proteinExistence type="predicted"/>
<dbReference type="AlphaFoldDB" id="A0AAN8MRI7"/>
<protein>
    <submittedName>
        <fullName evidence="2">Uncharacterized protein</fullName>
    </submittedName>
</protein>
<accession>A0AAN8MRI7</accession>
<organism evidence="2 3">
    <name type="scientific">Orbilia javanica</name>
    <dbReference type="NCBI Taxonomy" id="47235"/>
    <lineage>
        <taxon>Eukaryota</taxon>
        <taxon>Fungi</taxon>
        <taxon>Dikarya</taxon>
        <taxon>Ascomycota</taxon>
        <taxon>Pezizomycotina</taxon>
        <taxon>Orbiliomycetes</taxon>
        <taxon>Orbiliales</taxon>
        <taxon>Orbiliaceae</taxon>
        <taxon>Orbilia</taxon>
    </lineage>
</organism>
<keyword evidence="3" id="KW-1185">Reference proteome</keyword>